<proteinExistence type="predicted"/>
<dbReference type="EMBL" id="DXCX01000087">
    <property type="protein sequence ID" value="HIY74003.1"/>
    <property type="molecule type" value="Genomic_DNA"/>
</dbReference>
<comment type="caution">
    <text evidence="1">The sequence shown here is derived from an EMBL/GenBank/DDBJ whole genome shotgun (WGS) entry which is preliminary data.</text>
</comment>
<accession>A0A9D1Z5X5</accession>
<organism evidence="1 2">
    <name type="scientific">Candidatus Intestinimonas merdavium</name>
    <dbReference type="NCBI Taxonomy" id="2838622"/>
    <lineage>
        <taxon>Bacteria</taxon>
        <taxon>Bacillati</taxon>
        <taxon>Bacillota</taxon>
        <taxon>Clostridia</taxon>
        <taxon>Eubacteriales</taxon>
        <taxon>Intestinimonas</taxon>
    </lineage>
</organism>
<evidence type="ECO:0000313" key="2">
    <source>
        <dbReference type="Proteomes" id="UP000886824"/>
    </source>
</evidence>
<reference evidence="1" key="1">
    <citation type="journal article" date="2021" name="PeerJ">
        <title>Extensive microbial diversity within the chicken gut microbiome revealed by metagenomics and culture.</title>
        <authorList>
            <person name="Gilroy R."/>
            <person name="Ravi A."/>
            <person name="Getino M."/>
            <person name="Pursley I."/>
            <person name="Horton D.L."/>
            <person name="Alikhan N.F."/>
            <person name="Baker D."/>
            <person name="Gharbi K."/>
            <person name="Hall N."/>
            <person name="Watson M."/>
            <person name="Adriaenssens E.M."/>
            <person name="Foster-Nyarko E."/>
            <person name="Jarju S."/>
            <person name="Secka A."/>
            <person name="Antonio M."/>
            <person name="Oren A."/>
            <person name="Chaudhuri R.R."/>
            <person name="La Ragione R."/>
            <person name="Hildebrand F."/>
            <person name="Pallen M.J."/>
        </authorList>
    </citation>
    <scope>NUCLEOTIDE SEQUENCE</scope>
    <source>
        <strain evidence="1">CHK33-7979</strain>
    </source>
</reference>
<dbReference type="Proteomes" id="UP000886824">
    <property type="component" value="Unassembled WGS sequence"/>
</dbReference>
<sequence>MKEENFDRFVETGEGLVFYRLEDMQCKGCRFATRDTSACEKYRTKPFAVLDGEPVCPRFQPREDEPNQMR</sequence>
<evidence type="ECO:0000313" key="1">
    <source>
        <dbReference type="EMBL" id="HIY74003.1"/>
    </source>
</evidence>
<reference evidence="1" key="2">
    <citation type="submission" date="2021-04" db="EMBL/GenBank/DDBJ databases">
        <authorList>
            <person name="Gilroy R."/>
        </authorList>
    </citation>
    <scope>NUCLEOTIDE SEQUENCE</scope>
    <source>
        <strain evidence="1">CHK33-7979</strain>
    </source>
</reference>
<gene>
    <name evidence="1" type="ORF">H9826_08545</name>
</gene>
<name>A0A9D1Z5X5_9FIRM</name>
<protein>
    <submittedName>
        <fullName evidence="1">Uncharacterized protein</fullName>
    </submittedName>
</protein>
<dbReference type="AlphaFoldDB" id="A0A9D1Z5X5"/>